<evidence type="ECO:0000259" key="10">
    <source>
        <dbReference type="Pfam" id="PF16916"/>
    </source>
</evidence>
<evidence type="ECO:0000256" key="2">
    <source>
        <dbReference type="ARBA" id="ARBA00008873"/>
    </source>
</evidence>
<keyword evidence="6" id="KW-0406">Ion transport</keyword>
<comment type="caution">
    <text evidence="11">The sequence shown here is derived from an EMBL/GenBank/DDBJ whole genome shotgun (WGS) entry which is preliminary data.</text>
</comment>
<evidence type="ECO:0000256" key="3">
    <source>
        <dbReference type="ARBA" id="ARBA00022448"/>
    </source>
</evidence>
<dbReference type="GO" id="GO:0005886">
    <property type="term" value="C:plasma membrane"/>
    <property type="evidence" value="ECO:0007669"/>
    <property type="project" value="TreeGrafter"/>
</dbReference>
<dbReference type="GO" id="GO:0005385">
    <property type="term" value="F:zinc ion transmembrane transporter activity"/>
    <property type="evidence" value="ECO:0007669"/>
    <property type="project" value="TreeGrafter"/>
</dbReference>
<dbReference type="InterPro" id="IPR058533">
    <property type="entry name" value="Cation_efflux_TM"/>
</dbReference>
<feature type="transmembrane region" description="Helical" evidence="8">
    <location>
        <begin position="111"/>
        <end position="131"/>
    </location>
</feature>
<dbReference type="NCBIfam" id="TIGR01297">
    <property type="entry name" value="CDF"/>
    <property type="match status" value="1"/>
</dbReference>
<evidence type="ECO:0000256" key="8">
    <source>
        <dbReference type="SAM" id="Phobius"/>
    </source>
</evidence>
<sequence length="295" mass="32612">MKDQSSKRYLWVTVLNVIITAAEFIGGFLSGSLALLSDALHNLSDVASIILAFVANLISKKHKDAHKTFGYRRAETLAAYTNGVVLLVISVYLFFSAIQRFSHPEPIEGRIMFIVSLVGLAGNLLSMLILLSGAKNSLNARALFLNMMSDTLSSVAVVVGSIVIYLWDWTLVDPVLTLAASIILLKEAFEVTKDSANVLMETNPDIDLEEVERAVLTCPGVKKIHHVHIWRYSDDMVMLDAHINVDDDLTAERIEAIDQEIAVILRKKFGINHVTVQAECERGMNEDIISSDVDD</sequence>
<reference evidence="11 12" key="1">
    <citation type="submission" date="2019-08" db="EMBL/GenBank/DDBJ databases">
        <title>In-depth cultivation of the pig gut microbiome towards novel bacterial diversity and tailored functional studies.</title>
        <authorList>
            <person name="Wylensek D."/>
            <person name="Hitch T.C.A."/>
            <person name="Clavel T."/>
        </authorList>
    </citation>
    <scope>NUCLEOTIDE SEQUENCE [LARGE SCALE GENOMIC DNA]</scope>
    <source>
        <strain evidence="11 12">Bifido-178-WT-2B</strain>
    </source>
</reference>
<dbReference type="Pfam" id="PF01545">
    <property type="entry name" value="Cation_efflux"/>
    <property type="match status" value="1"/>
</dbReference>
<proteinExistence type="inferred from homology"/>
<dbReference type="AlphaFoldDB" id="A0A6A8M9L6"/>
<keyword evidence="12" id="KW-1185">Reference proteome</keyword>
<dbReference type="PANTHER" id="PTHR11562:SF17">
    <property type="entry name" value="RE54080P-RELATED"/>
    <property type="match status" value="1"/>
</dbReference>
<dbReference type="Pfam" id="PF16916">
    <property type="entry name" value="ZT_dimer"/>
    <property type="match status" value="1"/>
</dbReference>
<dbReference type="InterPro" id="IPR036837">
    <property type="entry name" value="Cation_efflux_CTD_sf"/>
</dbReference>
<organism evidence="11 12">
    <name type="scientific">Lactobacillus porci</name>
    <dbReference type="NCBI Taxonomy" id="2012477"/>
    <lineage>
        <taxon>Bacteria</taxon>
        <taxon>Bacillati</taxon>
        <taxon>Bacillota</taxon>
        <taxon>Bacilli</taxon>
        <taxon>Lactobacillales</taxon>
        <taxon>Lactobacillaceae</taxon>
        <taxon>Lactobacillus</taxon>
    </lineage>
</organism>
<keyword evidence="4 8" id="KW-0812">Transmembrane</keyword>
<evidence type="ECO:0000256" key="1">
    <source>
        <dbReference type="ARBA" id="ARBA00004141"/>
    </source>
</evidence>
<dbReference type="SUPFAM" id="SSF161111">
    <property type="entry name" value="Cation efflux protein transmembrane domain-like"/>
    <property type="match status" value="1"/>
</dbReference>
<keyword evidence="7 8" id="KW-0472">Membrane</keyword>
<feature type="domain" description="Cation efflux protein cytoplasmic" evidence="10">
    <location>
        <begin position="204"/>
        <end position="279"/>
    </location>
</feature>
<keyword evidence="3" id="KW-0813">Transport</keyword>
<evidence type="ECO:0000256" key="5">
    <source>
        <dbReference type="ARBA" id="ARBA00022989"/>
    </source>
</evidence>
<dbReference type="InterPro" id="IPR050681">
    <property type="entry name" value="CDF/SLC30A"/>
</dbReference>
<dbReference type="Proteomes" id="UP000438120">
    <property type="component" value="Unassembled WGS sequence"/>
</dbReference>
<dbReference type="RefSeq" id="WP_154547114.1">
    <property type="nucleotide sequence ID" value="NZ_VUMX01000003.1"/>
</dbReference>
<evidence type="ECO:0000256" key="7">
    <source>
        <dbReference type="ARBA" id="ARBA00023136"/>
    </source>
</evidence>
<feature type="transmembrane region" description="Helical" evidence="8">
    <location>
        <begin position="79"/>
        <end position="99"/>
    </location>
</feature>
<comment type="subcellular location">
    <subcellularLocation>
        <location evidence="1">Membrane</location>
        <topology evidence="1">Multi-pass membrane protein</topology>
    </subcellularLocation>
</comment>
<gene>
    <name evidence="11" type="ORF">FYJ62_01670</name>
</gene>
<evidence type="ECO:0000256" key="6">
    <source>
        <dbReference type="ARBA" id="ARBA00023065"/>
    </source>
</evidence>
<feature type="transmembrane region" description="Helical" evidence="8">
    <location>
        <begin position="143"/>
        <end position="167"/>
    </location>
</feature>
<evidence type="ECO:0000259" key="9">
    <source>
        <dbReference type="Pfam" id="PF01545"/>
    </source>
</evidence>
<dbReference type="Gene3D" id="1.20.1510.10">
    <property type="entry name" value="Cation efflux protein transmembrane domain"/>
    <property type="match status" value="1"/>
</dbReference>
<dbReference type="Gene3D" id="3.30.70.1350">
    <property type="entry name" value="Cation efflux protein, cytoplasmic domain"/>
    <property type="match status" value="1"/>
</dbReference>
<protein>
    <submittedName>
        <fullName evidence="11">Cation transporter</fullName>
    </submittedName>
</protein>
<dbReference type="EMBL" id="VUMX01000003">
    <property type="protein sequence ID" value="MST86388.1"/>
    <property type="molecule type" value="Genomic_DNA"/>
</dbReference>
<feature type="domain" description="Cation efflux protein transmembrane" evidence="9">
    <location>
        <begin position="13"/>
        <end position="200"/>
    </location>
</feature>
<feature type="transmembrane region" description="Helical" evidence="8">
    <location>
        <begin position="9"/>
        <end position="33"/>
    </location>
</feature>
<evidence type="ECO:0000313" key="12">
    <source>
        <dbReference type="Proteomes" id="UP000438120"/>
    </source>
</evidence>
<comment type="similarity">
    <text evidence="2">Belongs to the cation diffusion facilitator (CDF) transporter (TC 2.A.4) family. SLC30A subfamily.</text>
</comment>
<dbReference type="PANTHER" id="PTHR11562">
    <property type="entry name" value="CATION EFFLUX PROTEIN/ ZINC TRANSPORTER"/>
    <property type="match status" value="1"/>
</dbReference>
<dbReference type="InterPro" id="IPR002524">
    <property type="entry name" value="Cation_efflux"/>
</dbReference>
<feature type="transmembrane region" description="Helical" evidence="8">
    <location>
        <begin position="39"/>
        <end position="58"/>
    </location>
</feature>
<evidence type="ECO:0000256" key="4">
    <source>
        <dbReference type="ARBA" id="ARBA00022692"/>
    </source>
</evidence>
<keyword evidence="5 8" id="KW-1133">Transmembrane helix</keyword>
<dbReference type="InterPro" id="IPR027470">
    <property type="entry name" value="Cation_efflux_CTD"/>
</dbReference>
<accession>A0A6A8M9L6</accession>
<dbReference type="OrthoDB" id="9809646at2"/>
<dbReference type="SUPFAM" id="SSF160240">
    <property type="entry name" value="Cation efflux protein cytoplasmic domain-like"/>
    <property type="match status" value="1"/>
</dbReference>
<name>A0A6A8M9L6_9LACO</name>
<dbReference type="InterPro" id="IPR027469">
    <property type="entry name" value="Cation_efflux_TMD_sf"/>
</dbReference>
<evidence type="ECO:0000313" key="11">
    <source>
        <dbReference type="EMBL" id="MST86388.1"/>
    </source>
</evidence>